<keyword evidence="2" id="KW-0812">Transmembrane</keyword>
<dbReference type="EMBL" id="JAUSRA010000001">
    <property type="protein sequence ID" value="MDP9798384.1"/>
    <property type="molecule type" value="Genomic_DNA"/>
</dbReference>
<name>A0ABT9N3V5_9ACTN</name>
<dbReference type="Proteomes" id="UP001240984">
    <property type="component" value="Unassembled WGS sequence"/>
</dbReference>
<accession>A0ABT9N3V5</accession>
<organism evidence="3 4">
    <name type="scientific">Catenuloplanes nepalensis</name>
    <dbReference type="NCBI Taxonomy" id="587533"/>
    <lineage>
        <taxon>Bacteria</taxon>
        <taxon>Bacillati</taxon>
        <taxon>Actinomycetota</taxon>
        <taxon>Actinomycetes</taxon>
        <taxon>Micromonosporales</taxon>
        <taxon>Micromonosporaceae</taxon>
        <taxon>Catenuloplanes</taxon>
    </lineage>
</organism>
<feature type="transmembrane region" description="Helical" evidence="2">
    <location>
        <begin position="99"/>
        <end position="121"/>
    </location>
</feature>
<feature type="compositionally biased region" description="Low complexity" evidence="1">
    <location>
        <begin position="178"/>
        <end position="194"/>
    </location>
</feature>
<feature type="transmembrane region" description="Helical" evidence="2">
    <location>
        <begin position="12"/>
        <end position="36"/>
    </location>
</feature>
<gene>
    <name evidence="3" type="ORF">J2S43_006896</name>
</gene>
<protein>
    <submittedName>
        <fullName evidence="3">Small-conductance mechanosensitive channel</fullName>
    </submittedName>
</protein>
<evidence type="ECO:0000256" key="1">
    <source>
        <dbReference type="SAM" id="MobiDB-lite"/>
    </source>
</evidence>
<evidence type="ECO:0000313" key="3">
    <source>
        <dbReference type="EMBL" id="MDP9798384.1"/>
    </source>
</evidence>
<feature type="region of interest" description="Disordered" evidence="1">
    <location>
        <begin position="178"/>
        <end position="227"/>
    </location>
</feature>
<evidence type="ECO:0000256" key="2">
    <source>
        <dbReference type="SAM" id="Phobius"/>
    </source>
</evidence>
<evidence type="ECO:0000313" key="4">
    <source>
        <dbReference type="Proteomes" id="UP001240984"/>
    </source>
</evidence>
<keyword evidence="4" id="KW-1185">Reference proteome</keyword>
<sequence length="227" mass="22374">MPAPATRPPGTVSLAAALLIMMGVAGILAAALHLLLTINGLGDFAADARRFGGDPTLTDRVEGGIRGAAIGGVVLSGVVGVLLVSLAVGVRSGLLAARVATWVICALGVCGGAASLAAGLLQRDLGSDDPRVAAVFAASADVYPGWWVTAGIGLAVAQVVGYFLVAVFLATGKRGSTAPNGPASNGPAPNGPASIAPPPSFHAPSVPTAVPHTDPLRSPWAPPPPPR</sequence>
<keyword evidence="2" id="KW-0472">Membrane</keyword>
<feature type="transmembrane region" description="Helical" evidence="2">
    <location>
        <begin position="65"/>
        <end position="87"/>
    </location>
</feature>
<dbReference type="RefSeq" id="WP_306836246.1">
    <property type="nucleotide sequence ID" value="NZ_JAUSRA010000001.1"/>
</dbReference>
<reference evidence="3 4" key="1">
    <citation type="submission" date="2023-07" db="EMBL/GenBank/DDBJ databases">
        <title>Sequencing the genomes of 1000 actinobacteria strains.</title>
        <authorList>
            <person name="Klenk H.-P."/>
        </authorList>
    </citation>
    <scope>NUCLEOTIDE SEQUENCE [LARGE SCALE GENOMIC DNA]</scope>
    <source>
        <strain evidence="3 4">DSM 44710</strain>
    </source>
</reference>
<comment type="caution">
    <text evidence="3">The sequence shown here is derived from an EMBL/GenBank/DDBJ whole genome shotgun (WGS) entry which is preliminary data.</text>
</comment>
<feature type="transmembrane region" description="Helical" evidence="2">
    <location>
        <begin position="146"/>
        <end position="170"/>
    </location>
</feature>
<keyword evidence="2" id="KW-1133">Transmembrane helix</keyword>
<proteinExistence type="predicted"/>